<organism evidence="1 2">
    <name type="scientific">Kocuria salsicia</name>
    <dbReference type="NCBI Taxonomy" id="664639"/>
    <lineage>
        <taxon>Bacteria</taxon>
        <taxon>Bacillati</taxon>
        <taxon>Actinomycetota</taxon>
        <taxon>Actinomycetes</taxon>
        <taxon>Micrococcales</taxon>
        <taxon>Micrococcaceae</taxon>
        <taxon>Kocuria</taxon>
    </lineage>
</organism>
<proteinExistence type="predicted"/>
<name>A0ABV3KA03_9MICC</name>
<sequence>MVEVPSPDQDVPGEFRREGEVLLVQETALSPSSPQNGQLEVYSLNMRTVGGSAMAGALGWTDSAWWGHLAGATVHGSACLPAELIRPAPQNRARSGR</sequence>
<evidence type="ECO:0000313" key="1">
    <source>
        <dbReference type="EMBL" id="MEV8157235.1"/>
    </source>
</evidence>
<comment type="caution">
    <text evidence="1">The sequence shown here is derived from an EMBL/GenBank/DDBJ whole genome shotgun (WGS) entry which is preliminary data.</text>
</comment>
<dbReference type="Proteomes" id="UP001553031">
    <property type="component" value="Unassembled WGS sequence"/>
</dbReference>
<evidence type="ECO:0000313" key="2">
    <source>
        <dbReference type="Proteomes" id="UP001553031"/>
    </source>
</evidence>
<gene>
    <name evidence="1" type="ORF">AB0O96_03370</name>
</gene>
<keyword evidence="2" id="KW-1185">Reference proteome</keyword>
<reference evidence="1 2" key="1">
    <citation type="submission" date="2024-06" db="EMBL/GenBank/DDBJ databases">
        <title>The Natural Products Discovery Center: Release of the First 8490 Sequenced Strains for Exploring Actinobacteria Biosynthetic Diversity.</title>
        <authorList>
            <person name="Kalkreuter E."/>
            <person name="Kautsar S.A."/>
            <person name="Yang D."/>
            <person name="Bader C.D."/>
            <person name="Teijaro C.N."/>
            <person name="Fluegel L."/>
            <person name="Davis C.M."/>
            <person name="Simpson J.R."/>
            <person name="Lauterbach L."/>
            <person name="Steele A.D."/>
            <person name="Gui C."/>
            <person name="Meng S."/>
            <person name="Li G."/>
            <person name="Viehrig K."/>
            <person name="Ye F."/>
            <person name="Su P."/>
            <person name="Kiefer A.F."/>
            <person name="Nichols A."/>
            <person name="Cepeda A.J."/>
            <person name="Yan W."/>
            <person name="Fan B."/>
            <person name="Jiang Y."/>
            <person name="Adhikari A."/>
            <person name="Zheng C.-J."/>
            <person name="Schuster L."/>
            <person name="Cowan T.M."/>
            <person name="Smanski M.J."/>
            <person name="Chevrette M.G."/>
            <person name="De Carvalho L.P.S."/>
            <person name="Shen B."/>
        </authorList>
    </citation>
    <scope>NUCLEOTIDE SEQUENCE [LARGE SCALE GENOMIC DNA]</scope>
    <source>
        <strain evidence="1 2">NPDC079179</strain>
    </source>
</reference>
<dbReference type="EMBL" id="JBFBLL010000002">
    <property type="protein sequence ID" value="MEV8157235.1"/>
    <property type="molecule type" value="Genomic_DNA"/>
</dbReference>
<accession>A0ABV3KA03</accession>
<dbReference type="RefSeq" id="WP_363783904.1">
    <property type="nucleotide sequence ID" value="NZ_JBFBLL010000002.1"/>
</dbReference>
<protein>
    <submittedName>
        <fullName evidence="1">Uncharacterized protein</fullName>
    </submittedName>
</protein>